<evidence type="ECO:0000256" key="2">
    <source>
        <dbReference type="SAM" id="Phobius"/>
    </source>
</evidence>
<feature type="region of interest" description="Disordered" evidence="1">
    <location>
        <begin position="77"/>
        <end position="106"/>
    </location>
</feature>
<feature type="transmembrane region" description="Helical" evidence="2">
    <location>
        <begin position="44"/>
        <end position="64"/>
    </location>
</feature>
<keyword evidence="4" id="KW-1185">Reference proteome</keyword>
<evidence type="ECO:0000313" key="3">
    <source>
        <dbReference type="EMBL" id="GAA5132662.1"/>
    </source>
</evidence>
<protein>
    <recommendedName>
        <fullName evidence="5">DUF5642 domain-containing protein</fullName>
    </recommendedName>
</protein>
<reference evidence="4" key="1">
    <citation type="journal article" date="2019" name="Int. J. Syst. Evol. Microbiol.">
        <title>The Global Catalogue of Microorganisms (GCM) 10K type strain sequencing project: providing services to taxonomists for standard genome sequencing and annotation.</title>
        <authorList>
            <consortium name="The Broad Institute Genomics Platform"/>
            <consortium name="The Broad Institute Genome Sequencing Center for Infectious Disease"/>
            <person name="Wu L."/>
            <person name="Ma J."/>
        </authorList>
    </citation>
    <scope>NUCLEOTIDE SEQUENCE [LARGE SCALE GENOMIC DNA]</scope>
    <source>
        <strain evidence="4">JCM 18302</strain>
    </source>
</reference>
<proteinExistence type="predicted"/>
<dbReference type="RefSeq" id="WP_345609096.1">
    <property type="nucleotide sequence ID" value="NZ_BAABJO010000025.1"/>
</dbReference>
<feature type="region of interest" description="Disordered" evidence="1">
    <location>
        <begin position="194"/>
        <end position="229"/>
    </location>
</feature>
<comment type="caution">
    <text evidence="3">The sequence shown here is derived from an EMBL/GenBank/DDBJ whole genome shotgun (WGS) entry which is preliminary data.</text>
</comment>
<accession>A0ABP9NRL1</accession>
<gene>
    <name evidence="3" type="ORF">GCM10023320_57720</name>
</gene>
<dbReference type="EMBL" id="BAABJO010000025">
    <property type="protein sequence ID" value="GAA5132662.1"/>
    <property type="molecule type" value="Genomic_DNA"/>
</dbReference>
<keyword evidence="2" id="KW-0472">Membrane</keyword>
<dbReference type="Proteomes" id="UP001500804">
    <property type="component" value="Unassembled WGS sequence"/>
</dbReference>
<name>A0ABP9NRL1_9PSEU</name>
<sequence>MTDDERLGALFRAAASDSAAPEPGFDHDSIVRTSRRITARRRTAVVVGGLALFAVVGVGGAIVLPGRTAGGDAATVAAPMHAPEGPSADSRAQRKAPPPAAAEGGPGVLMAPAPGAAAVGGPPPLGPGTTQCADRQDPALRAVVEEFLPEAIGAPEAAVTEECRPGGERGVNLEVGDGGTAGLLTVQYLPPGAAPSPPEGAVTAPTASGGTVVVSTRGDGPGAPAPFADRLHPLVTQLAPRL</sequence>
<organism evidence="3 4">
    <name type="scientific">Pseudonocardia adelaidensis</name>
    <dbReference type="NCBI Taxonomy" id="648754"/>
    <lineage>
        <taxon>Bacteria</taxon>
        <taxon>Bacillati</taxon>
        <taxon>Actinomycetota</taxon>
        <taxon>Actinomycetes</taxon>
        <taxon>Pseudonocardiales</taxon>
        <taxon>Pseudonocardiaceae</taxon>
        <taxon>Pseudonocardia</taxon>
    </lineage>
</organism>
<evidence type="ECO:0000256" key="1">
    <source>
        <dbReference type="SAM" id="MobiDB-lite"/>
    </source>
</evidence>
<evidence type="ECO:0000313" key="4">
    <source>
        <dbReference type="Proteomes" id="UP001500804"/>
    </source>
</evidence>
<keyword evidence="2" id="KW-1133">Transmembrane helix</keyword>
<keyword evidence="2" id="KW-0812">Transmembrane</keyword>
<evidence type="ECO:0008006" key="5">
    <source>
        <dbReference type="Google" id="ProtNLM"/>
    </source>
</evidence>